<dbReference type="GO" id="GO:0071464">
    <property type="term" value="P:cellular response to hydrostatic pressure"/>
    <property type="evidence" value="ECO:0007669"/>
    <property type="project" value="EnsemblFungi"/>
</dbReference>
<dbReference type="EMBL" id="GL996503">
    <property type="protein sequence ID" value="EGW31651.1"/>
    <property type="molecule type" value="Genomic_DNA"/>
</dbReference>
<protein>
    <submittedName>
        <fullName evidence="7">Uncharacterized protein</fullName>
    </submittedName>
</protein>
<feature type="transmembrane region" description="Helical" evidence="6">
    <location>
        <begin position="94"/>
        <end position="120"/>
    </location>
</feature>
<evidence type="ECO:0000256" key="2">
    <source>
        <dbReference type="ARBA" id="ARBA00006325"/>
    </source>
</evidence>
<evidence type="ECO:0000313" key="8">
    <source>
        <dbReference type="Proteomes" id="UP000000709"/>
    </source>
</evidence>
<dbReference type="AlphaFoldDB" id="G3AQZ0"/>
<comment type="subcellular location">
    <subcellularLocation>
        <location evidence="1">Membrane</location>
        <topology evidence="1">Multi-pass membrane protein</topology>
    </subcellularLocation>
</comment>
<evidence type="ECO:0000256" key="1">
    <source>
        <dbReference type="ARBA" id="ARBA00004141"/>
    </source>
</evidence>
<evidence type="ECO:0000256" key="5">
    <source>
        <dbReference type="ARBA" id="ARBA00023136"/>
    </source>
</evidence>
<keyword evidence="3 6" id="KW-0812">Transmembrane</keyword>
<dbReference type="Pfam" id="PF10190">
    <property type="entry name" value="Tmemb_170"/>
    <property type="match status" value="1"/>
</dbReference>
<sequence>MRLFISSLNIPIGYSTPSFPSLFWPLGPTRSAYQVALLYYTIDIWKFTVWWTLILFGGLYTIVGIIAAASSLLNKSRHNLNIGGVEIMMSFSIVFFYLIIGLTRGFCSGAVVGIVVAAIYNAGSLTMSTWIPMTWAIAQVLYDIASSYSTTSIIL</sequence>
<reference evidence="7 8" key="1">
    <citation type="journal article" date="2011" name="Proc. Natl. Acad. Sci. U.S.A.">
        <title>Comparative genomics of xylose-fermenting fungi for enhanced biofuel production.</title>
        <authorList>
            <person name="Wohlbach D.J."/>
            <person name="Kuo A."/>
            <person name="Sato T.K."/>
            <person name="Potts K.M."/>
            <person name="Salamov A.A."/>
            <person name="LaButti K.M."/>
            <person name="Sun H."/>
            <person name="Clum A."/>
            <person name="Pangilinan J.L."/>
            <person name="Lindquist E.A."/>
            <person name="Lucas S."/>
            <person name="Lapidus A."/>
            <person name="Jin M."/>
            <person name="Gunawan C."/>
            <person name="Balan V."/>
            <person name="Dale B.E."/>
            <person name="Jeffries T.W."/>
            <person name="Zinkel R."/>
            <person name="Barry K.W."/>
            <person name="Grigoriev I.V."/>
            <person name="Gasch A.P."/>
        </authorList>
    </citation>
    <scope>NUCLEOTIDE SEQUENCE [LARGE SCALE GENOMIC DNA]</scope>
    <source>
        <strain evidence="8">NRRL Y-27907 / 11-Y1</strain>
    </source>
</reference>
<gene>
    <name evidence="7" type="ORF">SPAPADRAFT_141055</name>
</gene>
<dbReference type="InterPro" id="IPR019334">
    <property type="entry name" value="TMEM170A/B/YPR153W-like"/>
</dbReference>
<keyword evidence="4 6" id="KW-1133">Transmembrane helix</keyword>
<evidence type="ECO:0000256" key="6">
    <source>
        <dbReference type="SAM" id="Phobius"/>
    </source>
</evidence>
<evidence type="ECO:0000256" key="4">
    <source>
        <dbReference type="ARBA" id="ARBA00022989"/>
    </source>
</evidence>
<dbReference type="KEGG" id="spaa:SPAPADRAFT_141055"/>
<dbReference type="HOGENOM" id="CLU_071343_1_0_1"/>
<proteinExistence type="inferred from homology"/>
<dbReference type="Proteomes" id="UP000000709">
    <property type="component" value="Unassembled WGS sequence"/>
</dbReference>
<dbReference type="GO" id="GO:0005789">
    <property type="term" value="C:endoplasmic reticulum membrane"/>
    <property type="evidence" value="ECO:0007669"/>
    <property type="project" value="EnsemblFungi"/>
</dbReference>
<dbReference type="OrthoDB" id="2131401at2759"/>
<comment type="similarity">
    <text evidence="2">Belongs to the TMEM170 family.</text>
</comment>
<accession>G3AQZ0</accession>
<dbReference type="PANTHER" id="PTHR22779:SF6">
    <property type="entry name" value="SD17342P"/>
    <property type="match status" value="1"/>
</dbReference>
<name>G3AQZ0_SPAPN</name>
<dbReference type="RefSeq" id="XP_007376429.1">
    <property type="nucleotide sequence ID" value="XM_007376367.1"/>
</dbReference>
<feature type="transmembrane region" description="Helical" evidence="6">
    <location>
        <begin position="49"/>
        <end position="73"/>
    </location>
</feature>
<dbReference type="OMA" id="FPMQGGL"/>
<dbReference type="eggNOG" id="ENOG502S0YM">
    <property type="taxonomic scope" value="Eukaryota"/>
</dbReference>
<dbReference type="FunCoup" id="G3AQZ0">
    <property type="interactions" value="4"/>
</dbReference>
<evidence type="ECO:0000313" key="7">
    <source>
        <dbReference type="EMBL" id="EGW31651.1"/>
    </source>
</evidence>
<organism evidence="8">
    <name type="scientific">Spathaspora passalidarum (strain NRRL Y-27907 / 11-Y1)</name>
    <dbReference type="NCBI Taxonomy" id="619300"/>
    <lineage>
        <taxon>Eukaryota</taxon>
        <taxon>Fungi</taxon>
        <taxon>Dikarya</taxon>
        <taxon>Ascomycota</taxon>
        <taxon>Saccharomycotina</taxon>
        <taxon>Pichiomycetes</taxon>
        <taxon>Debaryomycetaceae</taxon>
        <taxon>Spathaspora</taxon>
    </lineage>
</organism>
<dbReference type="InParanoid" id="G3AQZ0"/>
<keyword evidence="5 6" id="KW-0472">Membrane</keyword>
<dbReference type="STRING" id="619300.G3AQZ0"/>
<keyword evidence="8" id="KW-1185">Reference proteome</keyword>
<dbReference type="GeneID" id="18870339"/>
<dbReference type="PANTHER" id="PTHR22779">
    <property type="entry name" value="SD17342P"/>
    <property type="match status" value="1"/>
</dbReference>
<evidence type="ECO:0000256" key="3">
    <source>
        <dbReference type="ARBA" id="ARBA00022692"/>
    </source>
</evidence>